<evidence type="ECO:0000256" key="1">
    <source>
        <dbReference type="SAM" id="Coils"/>
    </source>
</evidence>
<feature type="compositionally biased region" description="Polar residues" evidence="2">
    <location>
        <begin position="281"/>
        <end position="290"/>
    </location>
</feature>
<feature type="coiled-coil region" evidence="1">
    <location>
        <begin position="186"/>
        <end position="275"/>
    </location>
</feature>
<keyword evidence="1" id="KW-0175">Coiled coil</keyword>
<reference evidence="3" key="1">
    <citation type="journal article" date="2017" name="Science">
        <title>Giant viruses with an expanded complement of translation system components.</title>
        <authorList>
            <person name="Schulz F."/>
            <person name="Yutin N."/>
            <person name="Ivanova N.N."/>
            <person name="Ortega D.R."/>
            <person name="Lee T.K."/>
            <person name="Vierheilig J."/>
            <person name="Daims H."/>
            <person name="Horn M."/>
            <person name="Wagner M."/>
            <person name="Jensen G.J."/>
            <person name="Kyrpides N.C."/>
            <person name="Koonin E.V."/>
            <person name="Woyke T."/>
        </authorList>
    </citation>
    <scope>NUCLEOTIDE SEQUENCE</scope>
    <source>
        <strain evidence="3">CTV1</strain>
    </source>
</reference>
<evidence type="ECO:0000256" key="2">
    <source>
        <dbReference type="SAM" id="MobiDB-lite"/>
    </source>
</evidence>
<sequence length="296" mass="34615">MPPKRKIQAQTETNNDAVEQKNNSENENELLESTKKPLVMVKYSANDSDRTQLAQAINNLTIKSEQFLEAMKSFDTFRENIAQLDIQIETKKKEHKALIDDLELNYVNKNKNLDGEYKELNKQLHSKYNELNKKLESEYQDKTRTLQNDFKNTQIELKQKMTEHKLKACEEIAKEQNMTVIKNEDHKTLLSNVQKANHDLEDLKKSFNDQCNSIRNEEKTKYQLQLKQEVTTLELNHKANIAELKAQVEQQKKEIDVLQKTIENLKHEIAEQRTLTKEVAQASSKSQINQRFGKDN</sequence>
<protein>
    <submittedName>
        <fullName evidence="3">Uncharacterized protein</fullName>
    </submittedName>
</protein>
<feature type="compositionally biased region" description="Polar residues" evidence="2">
    <location>
        <begin position="8"/>
        <end position="17"/>
    </location>
</feature>
<feature type="region of interest" description="Disordered" evidence="2">
    <location>
        <begin position="275"/>
        <end position="296"/>
    </location>
</feature>
<accession>A0A1V0S977</accession>
<organism evidence="3">
    <name type="scientific">Catovirus CTV1</name>
    <dbReference type="NCBI Taxonomy" id="1977631"/>
    <lineage>
        <taxon>Viruses</taxon>
        <taxon>Varidnaviria</taxon>
        <taxon>Bamfordvirae</taxon>
        <taxon>Nucleocytoviricota</taxon>
        <taxon>Megaviricetes</taxon>
        <taxon>Imitervirales</taxon>
        <taxon>Mimiviridae</taxon>
        <taxon>Klosneuvirinae</taxon>
        <taxon>Catovirus</taxon>
    </lineage>
</organism>
<gene>
    <name evidence="3" type="ORF">Catovirus_1_316</name>
</gene>
<dbReference type="EMBL" id="KY684083">
    <property type="protein sequence ID" value="ARF08266.1"/>
    <property type="molecule type" value="Genomic_DNA"/>
</dbReference>
<evidence type="ECO:0000313" key="3">
    <source>
        <dbReference type="EMBL" id="ARF08266.1"/>
    </source>
</evidence>
<proteinExistence type="predicted"/>
<feature type="coiled-coil region" evidence="1">
    <location>
        <begin position="74"/>
        <end position="145"/>
    </location>
</feature>
<feature type="region of interest" description="Disordered" evidence="2">
    <location>
        <begin position="1"/>
        <end position="30"/>
    </location>
</feature>
<name>A0A1V0S977_9VIRU</name>